<dbReference type="PANTHER" id="PTHR33986">
    <property type="entry name" value="OS02G0535700 PROTEIN"/>
    <property type="match status" value="1"/>
</dbReference>
<dbReference type="InterPro" id="IPR009367">
    <property type="entry name" value="Elm1-like"/>
</dbReference>
<keyword evidence="2" id="KW-1185">Reference proteome</keyword>
<dbReference type="Pfam" id="PF06258">
    <property type="entry name" value="Mito_fiss_Elm1"/>
    <property type="match status" value="1"/>
</dbReference>
<dbReference type="PANTHER" id="PTHR33986:SF15">
    <property type="entry name" value="MITOCHONDRIAL FISSION PROTEIN ELM1"/>
    <property type="match status" value="1"/>
</dbReference>
<sequence length="338" mass="35955">MAGSGSRPPPLAATGKVEAAPAQPTLRILSDGRAGHEAQTLGVAEALGLTPDIRRIAPRRLYELVAPFGPPDTLDAQAYAPPYPDIAIAAGRRTIPALRRLKRCSGGRTFTVYLNAPATGLKTADLIVAPRHDRLTGPNVIAPITPPNRITPERLAAARAAPDPRFAALPRPRVAMLIGSAEGLLYDLDFIASTLLDAGYGVMATASRRTPPEIAAALRQALSAPGGWFWDGEGANPYFSMLANADRIVVTGDSVNMVGEAAATGVPVHVLEPFVIRRKIKAYLAALEGAGAIRILRGPFEDWTYKPINSTPIVARRIEKDYVAFLAKQRSCGAAHNR</sequence>
<dbReference type="Proteomes" id="UP001317629">
    <property type="component" value="Chromosome"/>
</dbReference>
<dbReference type="EMBL" id="AP027142">
    <property type="protein sequence ID" value="BDV33980.1"/>
    <property type="molecule type" value="Genomic_DNA"/>
</dbReference>
<organism evidence="1 2">
    <name type="scientific">Methylocystis iwaonis</name>
    <dbReference type="NCBI Taxonomy" id="2885079"/>
    <lineage>
        <taxon>Bacteria</taxon>
        <taxon>Pseudomonadati</taxon>
        <taxon>Pseudomonadota</taxon>
        <taxon>Alphaproteobacteria</taxon>
        <taxon>Hyphomicrobiales</taxon>
        <taxon>Methylocystaceae</taxon>
        <taxon>Methylocystis</taxon>
    </lineage>
</organism>
<evidence type="ECO:0000313" key="2">
    <source>
        <dbReference type="Proteomes" id="UP001317629"/>
    </source>
</evidence>
<reference evidence="1 2" key="1">
    <citation type="journal article" date="2023" name="Int. J. Syst. Evol. Microbiol.">
        <title>Methylocystis iwaonis sp. nov., a type II methane-oxidizing bacterium from surface soil of a rice paddy field in Japan, and emended description of the genus Methylocystis (ex Whittenbury et al. 1970) Bowman et al. 1993.</title>
        <authorList>
            <person name="Kaise H."/>
            <person name="Sawadogo J.B."/>
            <person name="Alam M.S."/>
            <person name="Ueno C."/>
            <person name="Dianou D."/>
            <person name="Shinjo R."/>
            <person name="Asakawa S."/>
        </authorList>
    </citation>
    <scope>NUCLEOTIDE SEQUENCE [LARGE SCALE GENOMIC DNA]</scope>
    <source>
        <strain evidence="1 2">SS37A-Re</strain>
    </source>
</reference>
<protein>
    <submittedName>
        <fullName evidence="1">Nucleoside-diphosphate sugar epimerase</fullName>
    </submittedName>
</protein>
<gene>
    <name evidence="1" type="ORF">SS37A_15090</name>
</gene>
<proteinExistence type="predicted"/>
<dbReference type="RefSeq" id="WP_281931566.1">
    <property type="nucleotide sequence ID" value="NZ_AP027142.1"/>
</dbReference>
<evidence type="ECO:0000313" key="1">
    <source>
        <dbReference type="EMBL" id="BDV33980.1"/>
    </source>
</evidence>
<name>A0ABN6VGU3_9HYPH</name>
<accession>A0ABN6VGU3</accession>